<protein>
    <submittedName>
        <fullName evidence="4">RsmD family RNA methyltransferase</fullName>
        <ecNumber evidence="4">2.1.1.171</ecNumber>
    </submittedName>
</protein>
<dbReference type="PANTHER" id="PTHR43542">
    <property type="entry name" value="METHYLTRANSFERASE"/>
    <property type="match status" value="1"/>
</dbReference>
<evidence type="ECO:0000256" key="3">
    <source>
        <dbReference type="SAM" id="MobiDB-lite"/>
    </source>
</evidence>
<sequence length="217" mass="23568">MSRIIAGSAGGARLQTPPGERTRPTTDRVREALFSSLATWNGTADAGADAQLDQIAFLDLYAGSGGVGLEAASRGAGPVVLVEHDQGTARLVRANLAHTRLQARVEVAAVDGWLQREDSRFDVIWLDPPYPFTNEQVSRTLELALARLVHNGIIVLERSSRSGEPDFPPGTEHWSKGYGETVLHYCTPLPQDEEVPTPADDPQQSDDPQHHDEEETA</sequence>
<dbReference type="EC" id="2.1.1.171" evidence="4"/>
<evidence type="ECO:0000313" key="4">
    <source>
        <dbReference type="EMBL" id="MFD1890837.1"/>
    </source>
</evidence>
<evidence type="ECO:0000256" key="1">
    <source>
        <dbReference type="ARBA" id="ARBA00022603"/>
    </source>
</evidence>
<keyword evidence="1 4" id="KW-0489">Methyltransferase</keyword>
<dbReference type="InterPro" id="IPR029063">
    <property type="entry name" value="SAM-dependent_MTases_sf"/>
</dbReference>
<dbReference type="PANTHER" id="PTHR43542:SF1">
    <property type="entry name" value="METHYLTRANSFERASE"/>
    <property type="match status" value="1"/>
</dbReference>
<dbReference type="EMBL" id="JBHUFZ010000027">
    <property type="protein sequence ID" value="MFD1890837.1"/>
    <property type="molecule type" value="Genomic_DNA"/>
</dbReference>
<feature type="region of interest" description="Disordered" evidence="3">
    <location>
        <begin position="186"/>
        <end position="217"/>
    </location>
</feature>
<dbReference type="PROSITE" id="PS00092">
    <property type="entry name" value="N6_MTASE"/>
    <property type="match status" value="1"/>
</dbReference>
<dbReference type="RefSeq" id="WP_343875216.1">
    <property type="nucleotide sequence ID" value="NZ_BAAAIX010000029.1"/>
</dbReference>
<dbReference type="InterPro" id="IPR002052">
    <property type="entry name" value="DNA_methylase_N6_adenine_CS"/>
</dbReference>
<organism evidence="4 5">
    <name type="scientific">Luteococcus peritonei</name>
    <dbReference type="NCBI Taxonomy" id="88874"/>
    <lineage>
        <taxon>Bacteria</taxon>
        <taxon>Bacillati</taxon>
        <taxon>Actinomycetota</taxon>
        <taxon>Actinomycetes</taxon>
        <taxon>Propionibacteriales</taxon>
        <taxon>Propionibacteriaceae</taxon>
        <taxon>Luteococcus</taxon>
    </lineage>
</organism>
<dbReference type="Gene3D" id="3.40.50.150">
    <property type="entry name" value="Vaccinia Virus protein VP39"/>
    <property type="match status" value="1"/>
</dbReference>
<keyword evidence="2 4" id="KW-0808">Transferase</keyword>
<feature type="region of interest" description="Disordered" evidence="3">
    <location>
        <begin position="160"/>
        <end position="179"/>
    </location>
</feature>
<dbReference type="Proteomes" id="UP001597326">
    <property type="component" value="Unassembled WGS sequence"/>
</dbReference>
<name>A0ABW4RXD7_9ACTN</name>
<gene>
    <name evidence="4" type="ORF">ACFSCS_11685</name>
</gene>
<feature type="region of interest" description="Disordered" evidence="3">
    <location>
        <begin position="1"/>
        <end position="25"/>
    </location>
</feature>
<dbReference type="InterPro" id="IPR004398">
    <property type="entry name" value="RNA_MeTrfase_RsmD"/>
</dbReference>
<reference evidence="5" key="1">
    <citation type="journal article" date="2019" name="Int. J. Syst. Evol. Microbiol.">
        <title>The Global Catalogue of Microorganisms (GCM) 10K type strain sequencing project: providing services to taxonomists for standard genome sequencing and annotation.</title>
        <authorList>
            <consortium name="The Broad Institute Genomics Platform"/>
            <consortium name="The Broad Institute Genome Sequencing Center for Infectious Disease"/>
            <person name="Wu L."/>
            <person name="Ma J."/>
        </authorList>
    </citation>
    <scope>NUCLEOTIDE SEQUENCE [LARGE SCALE GENOMIC DNA]</scope>
    <source>
        <strain evidence="5">CAIM 431</strain>
    </source>
</reference>
<evidence type="ECO:0000256" key="2">
    <source>
        <dbReference type="ARBA" id="ARBA00022679"/>
    </source>
</evidence>
<dbReference type="SUPFAM" id="SSF53335">
    <property type="entry name" value="S-adenosyl-L-methionine-dependent methyltransferases"/>
    <property type="match status" value="1"/>
</dbReference>
<dbReference type="PIRSF" id="PIRSF004553">
    <property type="entry name" value="CHP00095"/>
    <property type="match status" value="1"/>
</dbReference>
<proteinExistence type="predicted"/>
<evidence type="ECO:0000313" key="5">
    <source>
        <dbReference type="Proteomes" id="UP001597326"/>
    </source>
</evidence>
<accession>A0ABW4RXD7</accession>
<dbReference type="GO" id="GO:0052913">
    <property type="term" value="F:16S rRNA (guanine(966)-N(2))-methyltransferase activity"/>
    <property type="evidence" value="ECO:0007669"/>
    <property type="project" value="UniProtKB-EC"/>
</dbReference>
<feature type="compositionally biased region" description="Basic and acidic residues" evidence="3">
    <location>
        <begin position="207"/>
        <end position="217"/>
    </location>
</feature>
<dbReference type="CDD" id="cd02440">
    <property type="entry name" value="AdoMet_MTases"/>
    <property type="match status" value="1"/>
</dbReference>
<comment type="caution">
    <text evidence="4">The sequence shown here is derived from an EMBL/GenBank/DDBJ whole genome shotgun (WGS) entry which is preliminary data.</text>
</comment>
<dbReference type="Pfam" id="PF03602">
    <property type="entry name" value="Cons_hypoth95"/>
    <property type="match status" value="1"/>
</dbReference>
<keyword evidence="5" id="KW-1185">Reference proteome</keyword>